<dbReference type="InterPro" id="IPR013096">
    <property type="entry name" value="Cupin_2"/>
</dbReference>
<dbReference type="Pfam" id="PF07883">
    <property type="entry name" value="Cupin_2"/>
    <property type="match status" value="1"/>
</dbReference>
<organism evidence="2 3">
    <name type="scientific">Paenibacillus glycinis</name>
    <dbReference type="NCBI Taxonomy" id="2697035"/>
    <lineage>
        <taxon>Bacteria</taxon>
        <taxon>Bacillati</taxon>
        <taxon>Bacillota</taxon>
        <taxon>Bacilli</taxon>
        <taxon>Bacillales</taxon>
        <taxon>Paenibacillaceae</taxon>
        <taxon>Paenibacillus</taxon>
    </lineage>
</organism>
<name>A0ABW9XM99_9BACL</name>
<dbReference type="InterPro" id="IPR011051">
    <property type="entry name" value="RmlC_Cupin_sf"/>
</dbReference>
<dbReference type="EMBL" id="JAAAMV010000003">
    <property type="protein sequence ID" value="NBD23760.1"/>
    <property type="molecule type" value="Genomic_DNA"/>
</dbReference>
<accession>A0ABW9XM99</accession>
<evidence type="ECO:0000259" key="1">
    <source>
        <dbReference type="Pfam" id="PF07883"/>
    </source>
</evidence>
<protein>
    <submittedName>
        <fullName evidence="2">Cupin domain-containing protein</fullName>
    </submittedName>
</protein>
<keyword evidence="3" id="KW-1185">Reference proteome</keyword>
<comment type="caution">
    <text evidence="2">The sequence shown here is derived from an EMBL/GenBank/DDBJ whole genome shotgun (WGS) entry which is preliminary data.</text>
</comment>
<evidence type="ECO:0000313" key="3">
    <source>
        <dbReference type="Proteomes" id="UP000665561"/>
    </source>
</evidence>
<dbReference type="InterPro" id="IPR053146">
    <property type="entry name" value="QDO-like"/>
</dbReference>
<feature type="domain" description="Cupin type-2" evidence="1">
    <location>
        <begin position="42"/>
        <end position="110"/>
    </location>
</feature>
<dbReference type="PANTHER" id="PTHR36440">
    <property type="entry name" value="PUTATIVE (AFU_ORTHOLOGUE AFUA_8G07350)-RELATED"/>
    <property type="match status" value="1"/>
</dbReference>
<dbReference type="InterPro" id="IPR014710">
    <property type="entry name" value="RmlC-like_jellyroll"/>
</dbReference>
<sequence>MSDNKMMQEESQVGKDFWYVGTLITVKADAVSTDNKFAMFECLVPAGFEPPYHIHKEEDEAFYVLEGEMEFFLDGKKMEGGKPGTFVYLPRNVPHGVRAVGDKPVRLLNFFNRAEFLGLFLEMAEPASRKELPPPTAWDFEKVMELSEKYNAVTLGPLNEFVK</sequence>
<dbReference type="PANTHER" id="PTHR36440:SF1">
    <property type="entry name" value="PUTATIVE (AFU_ORTHOLOGUE AFUA_8G07350)-RELATED"/>
    <property type="match status" value="1"/>
</dbReference>
<proteinExistence type="predicted"/>
<reference evidence="2 3" key="1">
    <citation type="submission" date="2020-01" db="EMBL/GenBank/DDBJ databases">
        <title>Paenibacillus soybeanensis sp. nov. isolated from the nodules of soybean (Glycine max(L.) Merr).</title>
        <authorList>
            <person name="Wang H."/>
        </authorList>
    </citation>
    <scope>NUCLEOTIDE SEQUENCE [LARGE SCALE GENOMIC DNA]</scope>
    <source>
        <strain evidence="2 3">T1</strain>
    </source>
</reference>
<gene>
    <name evidence="2" type="ORF">GT019_07745</name>
</gene>
<dbReference type="RefSeq" id="WP_161742541.1">
    <property type="nucleotide sequence ID" value="NZ_JAAAMV010000003.1"/>
</dbReference>
<evidence type="ECO:0000313" key="2">
    <source>
        <dbReference type="EMBL" id="NBD23760.1"/>
    </source>
</evidence>
<dbReference type="Gene3D" id="2.60.120.10">
    <property type="entry name" value="Jelly Rolls"/>
    <property type="match status" value="1"/>
</dbReference>
<dbReference type="Proteomes" id="UP000665561">
    <property type="component" value="Unassembled WGS sequence"/>
</dbReference>
<dbReference type="SUPFAM" id="SSF51182">
    <property type="entry name" value="RmlC-like cupins"/>
    <property type="match status" value="1"/>
</dbReference>